<dbReference type="SUPFAM" id="SSF101821">
    <property type="entry name" value="Aminopeptidase/glucanase lid domain"/>
    <property type="match status" value="1"/>
</dbReference>
<keyword evidence="10" id="KW-1185">Reference proteome</keyword>
<evidence type="ECO:0000256" key="2">
    <source>
        <dbReference type="ARBA" id="ARBA00022438"/>
    </source>
</evidence>
<evidence type="ECO:0000313" key="9">
    <source>
        <dbReference type="EMBL" id="KAB3524945.1"/>
    </source>
</evidence>
<keyword evidence="3" id="KW-0645">Protease</keyword>
<evidence type="ECO:0000256" key="1">
    <source>
        <dbReference type="ARBA" id="ARBA00006272"/>
    </source>
</evidence>
<gene>
    <name evidence="9" type="ORF">F8153_15425</name>
</gene>
<keyword evidence="5" id="KW-0378">Hydrolase</keyword>
<dbReference type="RefSeq" id="WP_151867244.1">
    <property type="nucleotide sequence ID" value="NZ_WBZB01000069.1"/>
</dbReference>
<keyword evidence="2" id="KW-0031">Aminopeptidase</keyword>
<dbReference type="InterPro" id="IPR023367">
    <property type="entry name" value="Peptidase_M42_dom2"/>
</dbReference>
<dbReference type="InterPro" id="IPR051464">
    <property type="entry name" value="Peptidase_M42_aminopept"/>
</dbReference>
<dbReference type="OrthoDB" id="9772053at2"/>
<dbReference type="Pfam" id="PF05343">
    <property type="entry name" value="Peptidase_M42"/>
    <property type="match status" value="1"/>
</dbReference>
<comment type="cofactor">
    <cofactor evidence="8">
        <name>a divalent metal cation</name>
        <dbReference type="ChEBI" id="CHEBI:60240"/>
    </cofactor>
    <text evidence="8">Binds 2 divalent metal cations per subunit.</text>
</comment>
<dbReference type="Gene3D" id="2.40.30.40">
    <property type="entry name" value="Peptidase M42, domain 2"/>
    <property type="match status" value="1"/>
</dbReference>
<comment type="similarity">
    <text evidence="1 6">Belongs to the peptidase M42 family.</text>
</comment>
<dbReference type="PANTHER" id="PTHR32481">
    <property type="entry name" value="AMINOPEPTIDASE"/>
    <property type="match status" value="1"/>
</dbReference>
<dbReference type="InterPro" id="IPR008007">
    <property type="entry name" value="Peptidase_M42"/>
</dbReference>
<organism evidence="9 10">
    <name type="scientific">Alkaliphilus serpentinus</name>
    <dbReference type="NCBI Taxonomy" id="1482731"/>
    <lineage>
        <taxon>Bacteria</taxon>
        <taxon>Bacillati</taxon>
        <taxon>Bacillota</taxon>
        <taxon>Clostridia</taxon>
        <taxon>Peptostreptococcales</taxon>
        <taxon>Natronincolaceae</taxon>
        <taxon>Alkaliphilus</taxon>
    </lineage>
</organism>
<evidence type="ECO:0000313" key="10">
    <source>
        <dbReference type="Proteomes" id="UP000465601"/>
    </source>
</evidence>
<dbReference type="GO" id="GO:0004177">
    <property type="term" value="F:aminopeptidase activity"/>
    <property type="evidence" value="ECO:0007669"/>
    <property type="project" value="UniProtKB-UniRule"/>
</dbReference>
<accession>A0A833HL50</accession>
<comment type="caution">
    <text evidence="9">The sequence shown here is derived from an EMBL/GenBank/DDBJ whole genome shotgun (WGS) entry which is preliminary data.</text>
</comment>
<dbReference type="EMBL" id="WBZB01000069">
    <property type="protein sequence ID" value="KAB3524945.1"/>
    <property type="molecule type" value="Genomic_DNA"/>
</dbReference>
<feature type="binding site" evidence="8">
    <location>
        <position position="230"/>
    </location>
    <ligand>
        <name>Zn(2+)</name>
        <dbReference type="ChEBI" id="CHEBI:29105"/>
        <label>1</label>
    </ligand>
</feature>
<dbReference type="CDD" id="cd05656">
    <property type="entry name" value="M42_Frv"/>
    <property type="match status" value="1"/>
</dbReference>
<evidence type="ECO:0000256" key="3">
    <source>
        <dbReference type="ARBA" id="ARBA00022670"/>
    </source>
</evidence>
<dbReference type="SUPFAM" id="SSF53187">
    <property type="entry name" value="Zn-dependent exopeptidases"/>
    <property type="match status" value="1"/>
</dbReference>
<evidence type="ECO:0000256" key="4">
    <source>
        <dbReference type="ARBA" id="ARBA00022723"/>
    </source>
</evidence>
<dbReference type="GO" id="GO:0006508">
    <property type="term" value="P:proteolysis"/>
    <property type="evidence" value="ECO:0007669"/>
    <property type="project" value="UniProtKB-KW"/>
</dbReference>
<feature type="binding site" evidence="8">
    <location>
        <position position="314"/>
    </location>
    <ligand>
        <name>Zn(2+)</name>
        <dbReference type="ChEBI" id="CHEBI:29105"/>
        <label>2</label>
    </ligand>
</feature>
<protein>
    <submittedName>
        <fullName evidence="9">M42 family metallopeptidase</fullName>
    </submittedName>
</protein>
<keyword evidence="4 8" id="KW-0479">Metal-binding</keyword>
<evidence type="ECO:0000256" key="8">
    <source>
        <dbReference type="PIRSR" id="PIRSR001123-2"/>
    </source>
</evidence>
<reference evidence="9 10" key="1">
    <citation type="submission" date="2019-10" db="EMBL/GenBank/DDBJ databases">
        <title>Alkaliphilus serpentinus sp. nov. and Alkaliphilus pronyensis sp. nov., two novel anaerobic alkaliphilic species isolated from the serpentinized-hosted hydrothermal field of the Prony Bay (New Caledonia).</title>
        <authorList>
            <person name="Postec A."/>
        </authorList>
    </citation>
    <scope>NUCLEOTIDE SEQUENCE [LARGE SCALE GENOMIC DNA]</scope>
    <source>
        <strain evidence="9 10">LacT</strain>
    </source>
</reference>
<feature type="active site" description="Proton acceptor" evidence="7">
    <location>
        <position position="207"/>
    </location>
</feature>
<dbReference type="Proteomes" id="UP000465601">
    <property type="component" value="Unassembled WGS sequence"/>
</dbReference>
<evidence type="ECO:0000256" key="6">
    <source>
        <dbReference type="PIRNR" id="PIRNR001123"/>
    </source>
</evidence>
<dbReference type="AlphaFoldDB" id="A0A833HL50"/>
<proteinExistence type="inferred from homology"/>
<feature type="binding site" evidence="8">
    <location>
        <position position="175"/>
    </location>
    <ligand>
        <name>Zn(2+)</name>
        <dbReference type="ChEBI" id="CHEBI:29105"/>
        <label>1</label>
    </ligand>
</feature>
<feature type="binding site" evidence="8">
    <location>
        <position position="208"/>
    </location>
    <ligand>
        <name>Zn(2+)</name>
        <dbReference type="ChEBI" id="CHEBI:29105"/>
        <label>2</label>
    </ligand>
</feature>
<sequence>MSYKEFLVQLSEASGVSGYEGEVSDVIKKAFKEIGHEVTSDNLGNLICFKKGKNPKGRKIMLAAHMDEVGLMVKDIDANGFIKFTTIGGVDQRTLLCQEVIVHGKEKVYGIIGVKPPHLTTPEERSKPLEIDNLLIDTGYDFEEINKLVEIGDVVTIKRQVYNLQNNHIAGKALDDRVGVAILYYSLQELNKLQHDVDVYFVATVQEEVGTRGATTSAFKIQPDIGIAIDVGFGKTPELNQFDTIEMGKGPAFTVGPNIHPGVFNHLKTTAKDHYIPYQVEVAANHSGTDAWPMQVSCSGVATGVISIPLRYMHTSVETVNLSDVEKSGKVLAHFIASLNDENMEELLCY</sequence>
<evidence type="ECO:0000256" key="5">
    <source>
        <dbReference type="ARBA" id="ARBA00022801"/>
    </source>
</evidence>
<feature type="binding site" evidence="8">
    <location>
        <position position="65"/>
    </location>
    <ligand>
        <name>Zn(2+)</name>
        <dbReference type="ChEBI" id="CHEBI:29105"/>
        <label>1</label>
    </ligand>
</feature>
<evidence type="ECO:0000256" key="7">
    <source>
        <dbReference type="PIRSR" id="PIRSR001123-1"/>
    </source>
</evidence>
<dbReference type="PIRSF" id="PIRSF001123">
    <property type="entry name" value="PepA_GA"/>
    <property type="match status" value="1"/>
</dbReference>
<dbReference type="PANTHER" id="PTHR32481:SF0">
    <property type="entry name" value="AMINOPEPTIDASE YPDE-RELATED"/>
    <property type="match status" value="1"/>
</dbReference>
<feature type="binding site" evidence="8">
    <location>
        <position position="175"/>
    </location>
    <ligand>
        <name>Zn(2+)</name>
        <dbReference type="ChEBI" id="CHEBI:29105"/>
        <label>2</label>
    </ligand>
</feature>
<dbReference type="GO" id="GO:0046872">
    <property type="term" value="F:metal ion binding"/>
    <property type="evidence" value="ECO:0007669"/>
    <property type="project" value="UniProtKB-UniRule"/>
</dbReference>
<dbReference type="Gene3D" id="3.40.630.10">
    <property type="entry name" value="Zn peptidases"/>
    <property type="match status" value="1"/>
</dbReference>
<name>A0A833HL50_9FIRM</name>